<dbReference type="Proteomes" id="UP000195729">
    <property type="component" value="Chromosome"/>
</dbReference>
<dbReference type="Proteomes" id="UP000195814">
    <property type="component" value="Chromosome"/>
</dbReference>
<organism evidence="1 4">
    <name type="scientific">Tatumella citrea</name>
    <name type="common">Pantoea citrea</name>
    <dbReference type="NCBI Taxonomy" id="53336"/>
    <lineage>
        <taxon>Bacteria</taxon>
        <taxon>Pseudomonadati</taxon>
        <taxon>Pseudomonadota</taxon>
        <taxon>Gammaproteobacteria</taxon>
        <taxon>Enterobacterales</taxon>
        <taxon>Erwiniaceae</taxon>
        <taxon>Tatumella</taxon>
    </lineage>
</organism>
<evidence type="ECO:0000313" key="1">
    <source>
        <dbReference type="EMBL" id="ARU94558.1"/>
    </source>
</evidence>
<evidence type="ECO:0000313" key="4">
    <source>
        <dbReference type="Proteomes" id="UP000195814"/>
    </source>
</evidence>
<proteinExistence type="predicted"/>
<dbReference type="AlphaFoldDB" id="A0A1Y0LA93"/>
<dbReference type="Pfam" id="PF19759">
    <property type="entry name" value="DUF6246"/>
    <property type="match status" value="1"/>
</dbReference>
<dbReference type="InterPro" id="IPR046213">
    <property type="entry name" value="DUF6246"/>
</dbReference>
<dbReference type="KEGG" id="tci:A7K98_12775"/>
<dbReference type="EMBL" id="CP015581">
    <property type="protein sequence ID" value="ARU98596.1"/>
    <property type="molecule type" value="Genomic_DNA"/>
</dbReference>
<evidence type="ECO:0000313" key="2">
    <source>
        <dbReference type="EMBL" id="ARU98596.1"/>
    </source>
</evidence>
<dbReference type="EMBL" id="CP015579">
    <property type="protein sequence ID" value="ARU94558.1"/>
    <property type="molecule type" value="Genomic_DNA"/>
</dbReference>
<sequence length="222" mass="25151">MTPIKEIGECVISVGDTDYFFRPSFANMTKIGTPEEIVSTFYALHNDNLSNLIVRALSVFGRLPEWFIRYLNNSAEGKAAFVAAVAVMDACCDVDVTVLTGEIVPSRTGKRSFVWRKGRLDANDLIVIASELIVHGIIGRAKVRQLQRHESKSTVKEFRAIDYINAARNHFGISRSEAENLTMTDFILLLNTKYPEQKGFTREEYDKVVDDYFAMKERRLKG</sequence>
<keyword evidence="3" id="KW-1185">Reference proteome</keyword>
<gene>
    <name evidence="1" type="ORF">A7K98_12775</name>
    <name evidence="2" type="ORF">A7K99_12765</name>
</gene>
<evidence type="ECO:0000313" key="3">
    <source>
        <dbReference type="Proteomes" id="UP000195729"/>
    </source>
</evidence>
<accession>A0A1Y0LA93</accession>
<name>A0A1Y0LA93_TATCI</name>
<dbReference type="OrthoDB" id="8793870at2"/>
<reference evidence="3 4" key="1">
    <citation type="submission" date="2016-05" db="EMBL/GenBank/DDBJ databases">
        <title>Complete genome sequence of two 2,5-diketo-D-glunonic acid producing strain Tatumella citrea.</title>
        <authorList>
            <person name="Duan C."/>
            <person name="Yang J."/>
            <person name="Yang S."/>
        </authorList>
    </citation>
    <scope>NUCLEOTIDE SEQUENCE [LARGE SCALE GENOMIC DNA]</scope>
    <source>
        <strain evidence="2 3">ATCC 39140</strain>
        <strain evidence="1 4">DSM 13699</strain>
    </source>
</reference>
<protein>
    <submittedName>
        <fullName evidence="1">Uncharacterized protein</fullName>
    </submittedName>
</protein>
<dbReference type="RefSeq" id="WP_087488924.1">
    <property type="nucleotide sequence ID" value="NZ_CP015579.1"/>
</dbReference>